<sequence>MKTGYFLSVAACLMLAQGLSATEKVTLEGVEVNSVGDNISESGVGEGMLNKNVQNGLFAGTKVQDVPYQINTITKEMMSNQGALGVEDTAKFFPSMNIQGDGALGRNQTRGFAGGIVGNHFWDGFYVASTTAMPMIMFESLQVQSGLIGSLYGGQAPSGNFSYTLKHPVNSQHAIWADYASRANFGIGLDSSDKFEYIGYRGVFYTSDGAKQAKDSNLQRRLASMVLEFYPSESVTIETAGSYYEHHMRGFAGGIALPIDGATGKAKWRLPDPLDSKTPGLGQKFAGVNLFSKNLSLKLKYAPSDRWYFEGGFGLHRNDRDIFRVTNIITGNNGEYSQKHDGGMPNTAIYRVDIKSAFAKATTNFDTFGLNHDLGVQANGYKTTYSAYNKSSTSATIATGNINSPIVVNSSSAKKGGGGLHKTQIIDMRNIAVLDNIRINDKFSLILSLSNVWFDNTSVATSGAKKKNVDKSGLSHGASLVYRPTQNLSLYLTYADSLQQPAYNSVTNTTLDPYRSKQYEFGVKGRFDELDVSAAIFDMKRPIAYLRNGSFSVQGEQRNRGLELTAGGKLVQNLSLFGGITMMNNKLKHAQLAAAEGKNVIGVPKTQVNLLFDYVVPNTDKLAFSTNFHYESGMYIDDANTQKTPSFFTTDIGVRYVSKALLGKQTTLRFNINNLFNEKYYYAMMFSNDSIANRNNTFHLGESRTFMLSAEVKF</sequence>
<comment type="subcellular location">
    <subcellularLocation>
        <location evidence="1 8">Cell outer membrane</location>
        <topology evidence="1 8">Multi-pass membrane protein</topology>
    </subcellularLocation>
</comment>
<dbReference type="KEGG" id="ccv:CCV52592_1560"/>
<dbReference type="STRING" id="360105.CCV52592_1560"/>
<evidence type="ECO:0000313" key="14">
    <source>
        <dbReference type="Proteomes" id="UP000006380"/>
    </source>
</evidence>
<dbReference type="InterPro" id="IPR000531">
    <property type="entry name" value="Beta-barrel_TonB"/>
</dbReference>
<comment type="similarity">
    <text evidence="8 9">Belongs to the TonB-dependent receptor family.</text>
</comment>
<keyword evidence="10" id="KW-0732">Signal</keyword>
<evidence type="ECO:0000259" key="11">
    <source>
        <dbReference type="Pfam" id="PF00593"/>
    </source>
</evidence>
<proteinExistence type="inferred from homology"/>
<evidence type="ECO:0000259" key="12">
    <source>
        <dbReference type="Pfam" id="PF07715"/>
    </source>
</evidence>
<evidence type="ECO:0000256" key="2">
    <source>
        <dbReference type="ARBA" id="ARBA00022448"/>
    </source>
</evidence>
<evidence type="ECO:0000256" key="1">
    <source>
        <dbReference type="ARBA" id="ARBA00004571"/>
    </source>
</evidence>
<dbReference type="PROSITE" id="PS52016">
    <property type="entry name" value="TONB_DEPENDENT_REC_3"/>
    <property type="match status" value="1"/>
</dbReference>
<organism evidence="13 14">
    <name type="scientific">Campylobacter curvus (strain 525.92)</name>
    <dbReference type="NCBI Taxonomy" id="360105"/>
    <lineage>
        <taxon>Bacteria</taxon>
        <taxon>Pseudomonadati</taxon>
        <taxon>Campylobacterota</taxon>
        <taxon>Epsilonproteobacteria</taxon>
        <taxon>Campylobacterales</taxon>
        <taxon>Campylobacteraceae</taxon>
        <taxon>Campylobacter</taxon>
    </lineage>
</organism>
<dbReference type="InterPro" id="IPR037066">
    <property type="entry name" value="Plug_dom_sf"/>
</dbReference>
<keyword evidence="2 8" id="KW-0813">Transport</keyword>
<dbReference type="Proteomes" id="UP000006380">
    <property type="component" value="Chromosome"/>
</dbReference>
<evidence type="ECO:0000256" key="8">
    <source>
        <dbReference type="PROSITE-ProRule" id="PRU01360"/>
    </source>
</evidence>
<evidence type="ECO:0000256" key="3">
    <source>
        <dbReference type="ARBA" id="ARBA00022452"/>
    </source>
</evidence>
<evidence type="ECO:0000256" key="4">
    <source>
        <dbReference type="ARBA" id="ARBA00022692"/>
    </source>
</evidence>
<dbReference type="GO" id="GO:0015344">
    <property type="term" value="F:siderophore uptake transmembrane transporter activity"/>
    <property type="evidence" value="ECO:0007669"/>
    <property type="project" value="TreeGrafter"/>
</dbReference>
<evidence type="ECO:0000256" key="9">
    <source>
        <dbReference type="RuleBase" id="RU003357"/>
    </source>
</evidence>
<dbReference type="AlphaFoldDB" id="A7GXS9"/>
<dbReference type="HOGENOM" id="CLU_008287_22_1_7"/>
<dbReference type="CDD" id="cd01347">
    <property type="entry name" value="ligand_gated_channel"/>
    <property type="match status" value="1"/>
</dbReference>
<dbReference type="Gene3D" id="2.40.170.20">
    <property type="entry name" value="TonB-dependent receptor, beta-barrel domain"/>
    <property type="match status" value="1"/>
</dbReference>
<feature type="chain" id="PRO_5002707488" evidence="10">
    <location>
        <begin position="22"/>
        <end position="714"/>
    </location>
</feature>
<keyword evidence="3 8" id="KW-1134">Transmembrane beta strand</keyword>
<dbReference type="OrthoDB" id="9760333at2"/>
<dbReference type="Pfam" id="PF00593">
    <property type="entry name" value="TonB_dep_Rec_b-barrel"/>
    <property type="match status" value="1"/>
</dbReference>
<feature type="domain" description="TonB-dependent receptor plug" evidence="12">
    <location>
        <begin position="63"/>
        <end position="159"/>
    </location>
</feature>
<dbReference type="PANTHER" id="PTHR32552">
    <property type="entry name" value="FERRICHROME IRON RECEPTOR-RELATED"/>
    <property type="match status" value="1"/>
</dbReference>
<keyword evidence="14" id="KW-1185">Reference proteome</keyword>
<keyword evidence="7 8" id="KW-0998">Cell outer membrane</keyword>
<dbReference type="InterPro" id="IPR039426">
    <property type="entry name" value="TonB-dep_rcpt-like"/>
</dbReference>
<gene>
    <name evidence="13" type="ORF">CCV52592_1560</name>
</gene>
<feature type="domain" description="TonB-dependent receptor-like beta-barrel" evidence="11">
    <location>
        <begin position="280"/>
        <end position="675"/>
    </location>
</feature>
<dbReference type="EMBL" id="CP000767">
    <property type="protein sequence ID" value="EAU00673.1"/>
    <property type="molecule type" value="Genomic_DNA"/>
</dbReference>
<dbReference type="RefSeq" id="WP_011992143.1">
    <property type="nucleotide sequence ID" value="NC_009715.2"/>
</dbReference>
<feature type="signal peptide" evidence="10">
    <location>
        <begin position="1"/>
        <end position="21"/>
    </location>
</feature>
<protein>
    <submittedName>
        <fullName evidence="13">TonB-dependent receptor</fullName>
    </submittedName>
</protein>
<dbReference type="PANTHER" id="PTHR32552:SF82">
    <property type="entry name" value="FCUA PROTEIN"/>
    <property type="match status" value="1"/>
</dbReference>
<evidence type="ECO:0000256" key="5">
    <source>
        <dbReference type="ARBA" id="ARBA00023077"/>
    </source>
</evidence>
<dbReference type="GO" id="GO:0009279">
    <property type="term" value="C:cell outer membrane"/>
    <property type="evidence" value="ECO:0007669"/>
    <property type="project" value="UniProtKB-SubCell"/>
</dbReference>
<keyword evidence="13" id="KW-0675">Receptor</keyword>
<accession>A7GXS9</accession>
<dbReference type="InterPro" id="IPR012910">
    <property type="entry name" value="Plug_dom"/>
</dbReference>
<evidence type="ECO:0000256" key="10">
    <source>
        <dbReference type="SAM" id="SignalP"/>
    </source>
</evidence>
<keyword evidence="6 8" id="KW-0472">Membrane</keyword>
<evidence type="ECO:0000256" key="7">
    <source>
        <dbReference type="ARBA" id="ARBA00023237"/>
    </source>
</evidence>
<dbReference type="Gene3D" id="2.170.130.10">
    <property type="entry name" value="TonB-dependent receptor, plug domain"/>
    <property type="match status" value="1"/>
</dbReference>
<reference evidence="13" key="1">
    <citation type="submission" date="2016-07" db="EMBL/GenBank/DDBJ databases">
        <title>Comparative genomics of the Campylobacter concisus group.</title>
        <authorList>
            <person name="Miller W.G."/>
            <person name="Yee E."/>
            <person name="Chapman M.H."/>
            <person name="Huynh S."/>
            <person name="Bono J.L."/>
            <person name="On S.L.W."/>
            <person name="StLeger J."/>
            <person name="Foster G."/>
            <person name="Parker C.T."/>
        </authorList>
    </citation>
    <scope>NUCLEOTIDE SEQUENCE</scope>
    <source>
        <strain evidence="13">525.92</strain>
    </source>
</reference>
<name>A7GXS9_CAMC5</name>
<evidence type="ECO:0000256" key="6">
    <source>
        <dbReference type="ARBA" id="ARBA00023136"/>
    </source>
</evidence>
<evidence type="ECO:0000313" key="13">
    <source>
        <dbReference type="EMBL" id="EAU00673.1"/>
    </source>
</evidence>
<dbReference type="Pfam" id="PF07715">
    <property type="entry name" value="Plug"/>
    <property type="match status" value="1"/>
</dbReference>
<dbReference type="SUPFAM" id="SSF56935">
    <property type="entry name" value="Porins"/>
    <property type="match status" value="1"/>
</dbReference>
<keyword evidence="4 8" id="KW-0812">Transmembrane</keyword>
<dbReference type="InterPro" id="IPR036942">
    <property type="entry name" value="Beta-barrel_TonB_sf"/>
</dbReference>
<keyword evidence="5 9" id="KW-0798">TonB box</keyword>